<evidence type="ECO:0000256" key="2">
    <source>
        <dbReference type="HAMAP-Rule" id="MF_01477"/>
    </source>
</evidence>
<dbReference type="HAMAP" id="MF_01477">
    <property type="entry name" value="Iojap_RsfS"/>
    <property type="match status" value="1"/>
</dbReference>
<comment type="subcellular location">
    <subcellularLocation>
        <location evidence="2">Cytoplasm</location>
    </subcellularLocation>
</comment>
<dbReference type="GO" id="GO:0042256">
    <property type="term" value="P:cytosolic ribosome assembly"/>
    <property type="evidence" value="ECO:0007669"/>
    <property type="project" value="UniProtKB-UniRule"/>
</dbReference>
<dbReference type="PANTHER" id="PTHR21043">
    <property type="entry name" value="IOJAP SUPERFAMILY ORTHOLOG"/>
    <property type="match status" value="1"/>
</dbReference>
<comment type="function">
    <text evidence="2">Functions as a ribosomal silencing factor. Interacts with ribosomal protein uL14 (rplN), blocking formation of intersubunit bridge B8. Prevents association of the 30S and 50S ribosomal subunits and the formation of functional ribosomes, thus repressing translation.</text>
</comment>
<dbReference type="HOGENOM" id="CLU_092688_2_2_0"/>
<keyword evidence="2" id="KW-0678">Repressor</keyword>
<keyword evidence="4" id="KW-1185">Reference proteome</keyword>
<comment type="subunit">
    <text evidence="2">Interacts with ribosomal protein uL14 (rplN).</text>
</comment>
<proteinExistence type="inferred from homology"/>
<dbReference type="Proteomes" id="UP000030661">
    <property type="component" value="Unassembled WGS sequence"/>
</dbReference>
<keyword evidence="2" id="KW-0963">Cytoplasm</keyword>
<dbReference type="GO" id="GO:0017148">
    <property type="term" value="P:negative regulation of translation"/>
    <property type="evidence" value="ECO:0007669"/>
    <property type="project" value="UniProtKB-UniRule"/>
</dbReference>
<evidence type="ECO:0000313" key="4">
    <source>
        <dbReference type="Proteomes" id="UP000030661"/>
    </source>
</evidence>
<keyword evidence="2" id="KW-0810">Translation regulation</keyword>
<dbReference type="PANTHER" id="PTHR21043:SF0">
    <property type="entry name" value="MITOCHONDRIAL ASSEMBLY OF RIBOSOMAL LARGE SUBUNIT PROTEIN 1"/>
    <property type="match status" value="1"/>
</dbReference>
<dbReference type="AlphaFoldDB" id="A0A081C7W9"/>
<organism evidence="3">
    <name type="scientific">Vecturithrix granuli</name>
    <dbReference type="NCBI Taxonomy" id="1499967"/>
    <lineage>
        <taxon>Bacteria</taxon>
        <taxon>Candidatus Moduliflexota</taxon>
        <taxon>Candidatus Vecturitrichia</taxon>
        <taxon>Candidatus Vecturitrichales</taxon>
        <taxon>Candidatus Vecturitrichaceae</taxon>
        <taxon>Candidatus Vecturithrix</taxon>
    </lineage>
</organism>
<dbReference type="GO" id="GO:0043023">
    <property type="term" value="F:ribosomal large subunit binding"/>
    <property type="evidence" value="ECO:0007669"/>
    <property type="project" value="TreeGrafter"/>
</dbReference>
<dbReference type="NCBIfam" id="TIGR00090">
    <property type="entry name" value="rsfS_iojap_ybeB"/>
    <property type="match status" value="1"/>
</dbReference>
<accession>A0A081C7W9</accession>
<dbReference type="SUPFAM" id="SSF81301">
    <property type="entry name" value="Nucleotidyltransferase"/>
    <property type="match status" value="1"/>
</dbReference>
<evidence type="ECO:0000256" key="1">
    <source>
        <dbReference type="ARBA" id="ARBA00010574"/>
    </source>
</evidence>
<dbReference type="GO" id="GO:0005737">
    <property type="term" value="C:cytoplasm"/>
    <property type="evidence" value="ECO:0007669"/>
    <property type="project" value="UniProtKB-SubCell"/>
</dbReference>
<dbReference type="InterPro" id="IPR004394">
    <property type="entry name" value="Iojap/RsfS/C7orf30"/>
</dbReference>
<dbReference type="Pfam" id="PF02410">
    <property type="entry name" value="RsfS"/>
    <property type="match status" value="1"/>
</dbReference>
<dbReference type="InterPro" id="IPR043519">
    <property type="entry name" value="NT_sf"/>
</dbReference>
<dbReference type="STRING" id="1499967.U27_00571"/>
<sequence length="123" mass="14051">MITVTKDEAVAVARVALDKKAQDVLLLEISALVSYADYFLICSGRSSVQVKAIAEAIERNLRERGIRPLHVEGATEGRWILMDYDELIVHVFLEETRQFYNLERLWNDAPRIAFEDGKSQDIL</sequence>
<gene>
    <name evidence="2" type="primary">rsfS</name>
    <name evidence="3" type="ORF">U27_00571</name>
</gene>
<reference evidence="3" key="1">
    <citation type="journal article" date="2015" name="PeerJ">
        <title>First genomic representation of candidate bacterial phylum KSB3 points to enhanced environmental sensing as a trigger of wastewater bulking.</title>
        <authorList>
            <person name="Sekiguchi Y."/>
            <person name="Ohashi A."/>
            <person name="Parks D.H."/>
            <person name="Yamauchi T."/>
            <person name="Tyson G.W."/>
            <person name="Hugenholtz P."/>
        </authorList>
    </citation>
    <scope>NUCLEOTIDE SEQUENCE [LARGE SCALE GENOMIC DNA]</scope>
</reference>
<dbReference type="GO" id="GO:0090071">
    <property type="term" value="P:negative regulation of ribosome biogenesis"/>
    <property type="evidence" value="ECO:0007669"/>
    <property type="project" value="UniProtKB-UniRule"/>
</dbReference>
<comment type="similarity">
    <text evidence="1 2">Belongs to the Iojap/RsfS family.</text>
</comment>
<dbReference type="Gene3D" id="3.30.460.10">
    <property type="entry name" value="Beta Polymerase, domain 2"/>
    <property type="match status" value="1"/>
</dbReference>
<evidence type="ECO:0000313" key="3">
    <source>
        <dbReference type="EMBL" id="GAK60674.1"/>
    </source>
</evidence>
<protein>
    <recommendedName>
        <fullName evidence="2">Ribosomal silencing factor RsfS</fullName>
    </recommendedName>
</protein>
<name>A0A081C7W9_VECG1</name>
<dbReference type="eggNOG" id="COG0799">
    <property type="taxonomic scope" value="Bacteria"/>
</dbReference>
<dbReference type="EMBL" id="DF820474">
    <property type="protein sequence ID" value="GAK60674.1"/>
    <property type="molecule type" value="Genomic_DNA"/>
</dbReference>